<proteinExistence type="inferred from homology"/>
<evidence type="ECO:0000313" key="14">
    <source>
        <dbReference type="Proteomes" id="UP000184287"/>
    </source>
</evidence>
<dbReference type="GO" id="GO:0000271">
    <property type="term" value="P:polysaccharide biosynthetic process"/>
    <property type="evidence" value="ECO:0007669"/>
    <property type="project" value="TreeGrafter"/>
</dbReference>
<dbReference type="EMBL" id="FQUQ01000010">
    <property type="protein sequence ID" value="SHH03770.1"/>
    <property type="molecule type" value="Genomic_DNA"/>
</dbReference>
<gene>
    <name evidence="13" type="ORF">SAMN04488522_11040</name>
</gene>
<keyword evidence="4 13" id="KW-0808">Transferase</keyword>
<dbReference type="GO" id="GO:0030170">
    <property type="term" value="F:pyridoxal phosphate binding"/>
    <property type="evidence" value="ECO:0007669"/>
    <property type="project" value="TreeGrafter"/>
</dbReference>
<evidence type="ECO:0000256" key="9">
    <source>
        <dbReference type="ARBA" id="ARBA00074221"/>
    </source>
</evidence>
<keyword evidence="3 13" id="KW-0032">Aminotransferase</keyword>
<feature type="modified residue" description="N6-(pyridoxal phosphate)lysine" evidence="11">
    <location>
        <position position="202"/>
    </location>
</feature>
<reference evidence="14" key="1">
    <citation type="submission" date="2016-11" db="EMBL/GenBank/DDBJ databases">
        <authorList>
            <person name="Varghese N."/>
            <person name="Submissions S."/>
        </authorList>
    </citation>
    <scope>NUCLEOTIDE SEQUENCE [LARGE SCALE GENOMIC DNA]</scope>
    <source>
        <strain evidence="14">DSM 16990</strain>
    </source>
</reference>
<dbReference type="CDD" id="cd00616">
    <property type="entry name" value="AHBA_syn"/>
    <property type="match status" value="1"/>
</dbReference>
<evidence type="ECO:0000256" key="8">
    <source>
        <dbReference type="ARBA" id="ARBA00066317"/>
    </source>
</evidence>
<dbReference type="EC" id="2.6.1.102" evidence="8"/>
<evidence type="ECO:0000256" key="2">
    <source>
        <dbReference type="ARBA" id="ARBA00005125"/>
    </source>
</evidence>
<keyword evidence="5 11" id="KW-0663">Pyridoxal phosphate</keyword>
<dbReference type="NCBIfam" id="TIGR04181">
    <property type="entry name" value="NHT_00031"/>
    <property type="match status" value="1"/>
</dbReference>
<keyword evidence="14" id="KW-1185">Reference proteome</keyword>
<evidence type="ECO:0000256" key="7">
    <source>
        <dbReference type="ARBA" id="ARBA00051587"/>
    </source>
</evidence>
<dbReference type="PANTHER" id="PTHR30244:SF30">
    <property type="entry name" value="BLR5990 PROTEIN"/>
    <property type="match status" value="1"/>
</dbReference>
<sequence length="384" mass="42728">MSLNNFIPLSIPNLSGKELQYVTEALTDGWVSSVGPHVDKFEKEFAAYNGSSYAIACMNGTAAIHVSLIICGVKPNDEVLAPNLTFVAPLNAISYCGAFPVLLDSDWSTFGIDVDKLESFLKNETFEKDGFTYNKTSKRRIKAIIPMHSLGYSVEMDPLMLLCEKYNIDVIEDATESLGTEYKGKKTGNSGKLGCFSFNGNKIMTTGGGGMIVTNNSEYAKLAKHLTTTAKTDPIEYDHDSVGYNYRLVNVLAAIGLGQLEQMDDFVRIKRANLLKYKSKIDILDGLSIHTEPKNTTSNYWMYSLVLEKGYKHTVRQLVDIFSENKIQTRPIWKLMNSLPMYASCQSYHCDISLEIYNQVLSIPCSTSLTDADIDRVVNVLKSL</sequence>
<comment type="cofactor">
    <cofactor evidence="1">
        <name>pyridoxal 5'-phosphate</name>
        <dbReference type="ChEBI" id="CHEBI:597326"/>
    </cofactor>
</comment>
<dbReference type="Gene3D" id="3.40.640.10">
    <property type="entry name" value="Type I PLP-dependent aspartate aminotransferase-like (Major domain)"/>
    <property type="match status" value="1"/>
</dbReference>
<dbReference type="Gene3D" id="3.90.1150.10">
    <property type="entry name" value="Aspartate Aminotransferase, domain 1"/>
    <property type="match status" value="1"/>
</dbReference>
<dbReference type="InterPro" id="IPR000653">
    <property type="entry name" value="DegT/StrS_aminotransferase"/>
</dbReference>
<dbReference type="GO" id="GO:0102933">
    <property type="term" value="F:GDP-4-dehydro-6-deoxy-D-mannose-4-aminotransferase activity"/>
    <property type="evidence" value="ECO:0007669"/>
    <property type="project" value="UniProtKB-EC"/>
</dbReference>
<comment type="catalytic activity">
    <reaction evidence="7">
        <text>GDP-alpha-D-perosamine + 2-oxoglutarate = GDP-4-dehydro-alpha-D-rhamnose + L-glutamate</text>
        <dbReference type="Rhea" id="RHEA:36779"/>
        <dbReference type="ChEBI" id="CHEBI:16810"/>
        <dbReference type="ChEBI" id="CHEBI:29985"/>
        <dbReference type="ChEBI" id="CHEBI:57964"/>
        <dbReference type="ChEBI" id="CHEBI:73996"/>
        <dbReference type="EC" id="2.6.1.102"/>
    </reaction>
</comment>
<comment type="similarity">
    <text evidence="6 12">Belongs to the DegT/DnrJ/EryC1 family.</text>
</comment>
<evidence type="ECO:0000256" key="11">
    <source>
        <dbReference type="PIRSR" id="PIRSR000390-2"/>
    </source>
</evidence>
<protein>
    <recommendedName>
        <fullName evidence="9">GDP-perosamine synthase</fullName>
        <ecNumber evidence="8">2.6.1.102</ecNumber>
    </recommendedName>
</protein>
<evidence type="ECO:0000256" key="12">
    <source>
        <dbReference type="RuleBase" id="RU004508"/>
    </source>
</evidence>
<dbReference type="FunFam" id="3.40.640.10:FF:000090">
    <property type="entry name" value="Pyridoxal phosphate-dependent aminotransferase"/>
    <property type="match status" value="1"/>
</dbReference>
<dbReference type="Proteomes" id="UP000184287">
    <property type="component" value="Unassembled WGS sequence"/>
</dbReference>
<comment type="pathway">
    <text evidence="2">Bacterial outer membrane biogenesis; LPS O-antigen biosynthesis.</text>
</comment>
<dbReference type="InterPro" id="IPR015422">
    <property type="entry name" value="PyrdxlP-dep_Trfase_small"/>
</dbReference>
<evidence type="ECO:0000256" key="1">
    <source>
        <dbReference type="ARBA" id="ARBA00001933"/>
    </source>
</evidence>
<accession>A0A1M5PQ21</accession>
<organism evidence="13 14">
    <name type="scientific">Pedobacter caeni</name>
    <dbReference type="NCBI Taxonomy" id="288992"/>
    <lineage>
        <taxon>Bacteria</taxon>
        <taxon>Pseudomonadati</taxon>
        <taxon>Bacteroidota</taxon>
        <taxon>Sphingobacteriia</taxon>
        <taxon>Sphingobacteriales</taxon>
        <taxon>Sphingobacteriaceae</taxon>
        <taxon>Pedobacter</taxon>
    </lineage>
</organism>
<evidence type="ECO:0000256" key="10">
    <source>
        <dbReference type="PIRSR" id="PIRSR000390-1"/>
    </source>
</evidence>
<dbReference type="PANTHER" id="PTHR30244">
    <property type="entry name" value="TRANSAMINASE"/>
    <property type="match status" value="1"/>
</dbReference>
<dbReference type="InterPro" id="IPR015421">
    <property type="entry name" value="PyrdxlP-dep_Trfase_major"/>
</dbReference>
<name>A0A1M5PQ21_9SPHI</name>
<dbReference type="RefSeq" id="WP_073238999.1">
    <property type="nucleotide sequence ID" value="NZ_FQUQ01000010.1"/>
</dbReference>
<evidence type="ECO:0000256" key="3">
    <source>
        <dbReference type="ARBA" id="ARBA00022576"/>
    </source>
</evidence>
<dbReference type="Pfam" id="PF01041">
    <property type="entry name" value="DegT_DnrJ_EryC1"/>
    <property type="match status" value="1"/>
</dbReference>
<evidence type="ECO:0000313" key="13">
    <source>
        <dbReference type="EMBL" id="SHH03770.1"/>
    </source>
</evidence>
<dbReference type="PIRSF" id="PIRSF000390">
    <property type="entry name" value="PLP_StrS"/>
    <property type="match status" value="1"/>
</dbReference>
<dbReference type="STRING" id="288992.SAMN04488522_11040"/>
<dbReference type="InterPro" id="IPR015424">
    <property type="entry name" value="PyrdxlP-dep_Trfase"/>
</dbReference>
<evidence type="ECO:0000256" key="4">
    <source>
        <dbReference type="ARBA" id="ARBA00022679"/>
    </source>
</evidence>
<evidence type="ECO:0000256" key="6">
    <source>
        <dbReference type="ARBA" id="ARBA00037999"/>
    </source>
</evidence>
<evidence type="ECO:0000256" key="5">
    <source>
        <dbReference type="ARBA" id="ARBA00022898"/>
    </source>
</evidence>
<dbReference type="InterPro" id="IPR026385">
    <property type="entry name" value="LegC-like"/>
</dbReference>
<dbReference type="AlphaFoldDB" id="A0A1M5PQ21"/>
<dbReference type="SUPFAM" id="SSF53383">
    <property type="entry name" value="PLP-dependent transferases"/>
    <property type="match status" value="1"/>
</dbReference>
<feature type="active site" description="Proton acceptor" evidence="10">
    <location>
        <position position="202"/>
    </location>
</feature>
<dbReference type="OrthoDB" id="9810913at2"/>